<dbReference type="SUPFAM" id="SSF74650">
    <property type="entry name" value="Galactose mutarotase-like"/>
    <property type="match status" value="1"/>
</dbReference>
<accession>A0A365XUR9</accession>
<evidence type="ECO:0000259" key="2">
    <source>
        <dbReference type="Pfam" id="PF01074"/>
    </source>
</evidence>
<dbReference type="InterPro" id="IPR027291">
    <property type="entry name" value="Glyco_hydro_38_N_sf"/>
</dbReference>
<sequence>MVIRNCKFHVLLLWPLFSVMTSGAQSTQKDTAVREIILVFKTHFDIGYTDFAEAVVQKYSTSMIQHALEVVDKNKALDANRKFVWTVSGWPMQQILQRSEPEIATRVKQMLSNGNFAVHALPFSIQTESADPEMLVRGMNISSGLVRNAGLPLPRDAKMSDVPSHSWILPTLLTHAGVKMLHIGCNPASQSPQLPLLFWWQGPDSSRLMTMYWAKNYGTSLLPPPGWPCKTWLALMQTNDNDGPPSPEEVDRIIADAHKLAPNARVRVGRISDFYDAVMKENPQLPVVKGDMPDTWIHGFMSMPREVKSNRKISADLFTWQSLNTLYHLWTSKGYSINTPLQKAYDNNLLFNEHTFGMAMSHAGSGVWAYGDAFEQMRAQGVYDDIETSWKEKSNRVFTAENTVTPYLNRVLRELAQEPGVNGKRIFVYNPLPWTRGGLVTLHASSDWNPGNAVKDIATGEIIPVSNKNNVIQFIAKDIPASGYRNYQLIKQDAPMGTALSMNETTHTIENKYFRIQLDTEHGAIASMLDKNSGRELVDRNSGYGFGQYVYERFSKQDADDYTASYVKAFHQEWADAELGRPALTPGPHITVKGGHARTVFSSSPVSVSATMFFEPDANVQHRYSITATLYENSPELELIWSINGKPAEPWPEAGWISFPLNVSHPSFRLGRLGGITDPATDFVKGSNLDYGFLNTGMAVIDDKGAGVSLFSPDAPGVSLGRTGLWKYSSDYVPHQPNVFINLYNNLWSTNFTEWIEGSWSARIYLRSTTHYDNESAVITPAEEYRYPLKAVLVNNKGGKLPVVSSGVQLSMKGVMVTAFAENPDGTGTVLRLWEQAGNSGKCTITLPPHHPFKTACYCDLRGTPLGKPFAVNEKMEVNISAYAPLSILLK</sequence>
<dbReference type="PANTHER" id="PTHR46017:SF1">
    <property type="entry name" value="ALPHA-MANNOSIDASE 2C1"/>
    <property type="match status" value="1"/>
</dbReference>
<dbReference type="RefSeq" id="WP_113618859.1">
    <property type="nucleotide sequence ID" value="NZ_QFFJ01000002.1"/>
</dbReference>
<name>A0A365XUR9_9BACT</name>
<keyword evidence="5" id="KW-1185">Reference proteome</keyword>
<evidence type="ECO:0000313" key="5">
    <source>
        <dbReference type="Proteomes" id="UP000253410"/>
    </source>
</evidence>
<evidence type="ECO:0000313" key="4">
    <source>
        <dbReference type="EMBL" id="RBL90107.1"/>
    </source>
</evidence>
<gene>
    <name evidence="4" type="ORF">DF182_26935</name>
</gene>
<dbReference type="AlphaFoldDB" id="A0A365XUR9"/>
<feature type="domain" description="Glycoside hydrolase family 38 N-terminal" evidence="2">
    <location>
        <begin position="36"/>
        <end position="218"/>
    </location>
</feature>
<dbReference type="Gene3D" id="3.20.110.10">
    <property type="entry name" value="Glycoside hydrolase 38, N terminal domain"/>
    <property type="match status" value="1"/>
</dbReference>
<evidence type="ECO:0000259" key="3">
    <source>
        <dbReference type="Pfam" id="PF17677"/>
    </source>
</evidence>
<dbReference type="GO" id="GO:0009313">
    <property type="term" value="P:oligosaccharide catabolic process"/>
    <property type="evidence" value="ECO:0007669"/>
    <property type="project" value="TreeGrafter"/>
</dbReference>
<dbReference type="OrthoDB" id="1049785at2"/>
<comment type="caution">
    <text evidence="4">The sequence shown here is derived from an EMBL/GenBank/DDBJ whole genome shotgun (WGS) entry which is preliminary data.</text>
</comment>
<evidence type="ECO:0008006" key="6">
    <source>
        <dbReference type="Google" id="ProtNLM"/>
    </source>
</evidence>
<dbReference type="InterPro" id="IPR041147">
    <property type="entry name" value="GH38_C"/>
</dbReference>
<dbReference type="GO" id="GO:0030246">
    <property type="term" value="F:carbohydrate binding"/>
    <property type="evidence" value="ECO:0007669"/>
    <property type="project" value="InterPro"/>
</dbReference>
<feature type="signal peptide" evidence="1">
    <location>
        <begin position="1"/>
        <end position="24"/>
    </location>
</feature>
<dbReference type="EMBL" id="QFFJ01000002">
    <property type="protein sequence ID" value="RBL90107.1"/>
    <property type="molecule type" value="Genomic_DNA"/>
</dbReference>
<dbReference type="Pfam" id="PF17677">
    <property type="entry name" value="Glyco_hydro38C2"/>
    <property type="match status" value="1"/>
</dbReference>
<evidence type="ECO:0000256" key="1">
    <source>
        <dbReference type="SAM" id="SignalP"/>
    </source>
</evidence>
<reference evidence="4 5" key="1">
    <citation type="submission" date="2018-05" db="EMBL/GenBank/DDBJ databases">
        <title>Chitinophaga sp. K3CV102501T nov., isolated from isolated from a monsoon evergreen broad-leaved forest soil.</title>
        <authorList>
            <person name="Lv Y."/>
        </authorList>
    </citation>
    <scope>NUCLEOTIDE SEQUENCE [LARGE SCALE GENOMIC DNA]</scope>
    <source>
        <strain evidence="4 5">GDMCC 1.1325</strain>
    </source>
</reference>
<dbReference type="Proteomes" id="UP000253410">
    <property type="component" value="Unassembled WGS sequence"/>
</dbReference>
<dbReference type="InterPro" id="IPR011013">
    <property type="entry name" value="Gal_mutarotase_sf_dom"/>
</dbReference>
<dbReference type="SUPFAM" id="SSF88713">
    <property type="entry name" value="Glycoside hydrolase/deacetylase"/>
    <property type="match status" value="1"/>
</dbReference>
<proteinExistence type="predicted"/>
<organism evidence="4 5">
    <name type="scientific">Chitinophaga flava</name>
    <dbReference type="NCBI Taxonomy" id="2259036"/>
    <lineage>
        <taxon>Bacteria</taxon>
        <taxon>Pseudomonadati</taxon>
        <taxon>Bacteroidota</taxon>
        <taxon>Chitinophagia</taxon>
        <taxon>Chitinophagales</taxon>
        <taxon>Chitinophagaceae</taxon>
        <taxon>Chitinophaga</taxon>
    </lineage>
</organism>
<keyword evidence="1" id="KW-0732">Signal</keyword>
<protein>
    <recommendedName>
        <fullName evidence="6">Glycoside hydrolase family 38 N-terminal domain-containing protein</fullName>
    </recommendedName>
</protein>
<dbReference type="GO" id="GO:0006013">
    <property type="term" value="P:mannose metabolic process"/>
    <property type="evidence" value="ECO:0007669"/>
    <property type="project" value="InterPro"/>
</dbReference>
<dbReference type="GO" id="GO:0004559">
    <property type="term" value="F:alpha-mannosidase activity"/>
    <property type="evidence" value="ECO:0007669"/>
    <property type="project" value="InterPro"/>
</dbReference>
<feature type="domain" description="Glycosyl hydrolases family 38 C-terminal" evidence="3">
    <location>
        <begin position="815"/>
        <end position="883"/>
    </location>
</feature>
<dbReference type="PANTHER" id="PTHR46017">
    <property type="entry name" value="ALPHA-MANNOSIDASE 2C1"/>
    <property type="match status" value="1"/>
</dbReference>
<dbReference type="Pfam" id="PF01074">
    <property type="entry name" value="Glyco_hydro_38N"/>
    <property type="match status" value="1"/>
</dbReference>
<dbReference type="InterPro" id="IPR011330">
    <property type="entry name" value="Glyco_hydro/deAcase_b/a-brl"/>
</dbReference>
<feature type="chain" id="PRO_5016784857" description="Glycoside hydrolase family 38 N-terminal domain-containing protein" evidence="1">
    <location>
        <begin position="25"/>
        <end position="891"/>
    </location>
</feature>
<dbReference type="InterPro" id="IPR000602">
    <property type="entry name" value="Glyco_hydro_38_N"/>
</dbReference>